<dbReference type="SUPFAM" id="SSF56112">
    <property type="entry name" value="Protein kinase-like (PK-like)"/>
    <property type="match status" value="1"/>
</dbReference>
<reference evidence="4" key="1">
    <citation type="journal article" date="2019" name="Gigascience">
        <title>De novo genome assembly of the endangered Acer yangbiense, a plant species with extremely small populations endemic to Yunnan Province, China.</title>
        <authorList>
            <person name="Yang J."/>
            <person name="Wariss H.M."/>
            <person name="Tao L."/>
            <person name="Zhang R."/>
            <person name="Yun Q."/>
            <person name="Hollingsworth P."/>
            <person name="Dao Z."/>
            <person name="Luo G."/>
            <person name="Guo H."/>
            <person name="Ma Y."/>
            <person name="Sun W."/>
        </authorList>
    </citation>
    <scope>NUCLEOTIDE SEQUENCE [LARGE SCALE GENOMIC DNA]</scope>
    <source>
        <strain evidence="4">cv. br00</strain>
    </source>
</reference>
<name>A0A5N5KVC9_9ROSI</name>
<evidence type="ECO:0000256" key="1">
    <source>
        <dbReference type="SAM" id="SignalP"/>
    </source>
</evidence>
<proteinExistence type="predicted"/>
<dbReference type="InterPro" id="IPR050994">
    <property type="entry name" value="At_inactive_RLKs"/>
</dbReference>
<dbReference type="PROSITE" id="PS50011">
    <property type="entry name" value="PROTEIN_KINASE_DOM"/>
    <property type="match status" value="1"/>
</dbReference>
<dbReference type="PANTHER" id="PTHR48010:SF33">
    <property type="entry name" value="PROTEIN KINASE DOMAIN-CONTAINING PROTEIN"/>
    <property type="match status" value="1"/>
</dbReference>
<dbReference type="Proteomes" id="UP000326939">
    <property type="component" value="Chromosome 11"/>
</dbReference>
<dbReference type="EMBL" id="VDCV01000011">
    <property type="protein sequence ID" value="KAB5534400.1"/>
    <property type="molecule type" value="Genomic_DNA"/>
</dbReference>
<evidence type="ECO:0000259" key="2">
    <source>
        <dbReference type="PROSITE" id="PS50011"/>
    </source>
</evidence>
<feature type="chain" id="PRO_5024275703" description="Protein kinase domain-containing protein" evidence="1">
    <location>
        <begin position="16"/>
        <end position="306"/>
    </location>
</feature>
<dbReference type="GO" id="GO:0005524">
    <property type="term" value="F:ATP binding"/>
    <property type="evidence" value="ECO:0007669"/>
    <property type="project" value="InterPro"/>
</dbReference>
<organism evidence="3 4">
    <name type="scientific">Salix brachista</name>
    <dbReference type="NCBI Taxonomy" id="2182728"/>
    <lineage>
        <taxon>Eukaryota</taxon>
        <taxon>Viridiplantae</taxon>
        <taxon>Streptophyta</taxon>
        <taxon>Embryophyta</taxon>
        <taxon>Tracheophyta</taxon>
        <taxon>Spermatophyta</taxon>
        <taxon>Magnoliopsida</taxon>
        <taxon>eudicotyledons</taxon>
        <taxon>Gunneridae</taxon>
        <taxon>Pentapetalae</taxon>
        <taxon>rosids</taxon>
        <taxon>fabids</taxon>
        <taxon>Malpighiales</taxon>
        <taxon>Salicaceae</taxon>
        <taxon>Saliceae</taxon>
        <taxon>Salix</taxon>
    </lineage>
</organism>
<dbReference type="PANTHER" id="PTHR48010">
    <property type="entry name" value="OS05G0588300 PROTEIN"/>
    <property type="match status" value="1"/>
</dbReference>
<accession>A0A5N5KVC9</accession>
<dbReference type="InterPro" id="IPR000719">
    <property type="entry name" value="Prot_kinase_dom"/>
</dbReference>
<evidence type="ECO:0000313" key="3">
    <source>
        <dbReference type="EMBL" id="KAB5534400.1"/>
    </source>
</evidence>
<feature type="signal peptide" evidence="1">
    <location>
        <begin position="1"/>
        <end position="15"/>
    </location>
</feature>
<keyword evidence="4" id="KW-1185">Reference proteome</keyword>
<evidence type="ECO:0000313" key="4">
    <source>
        <dbReference type="Proteomes" id="UP000326939"/>
    </source>
</evidence>
<dbReference type="Gene3D" id="1.10.510.10">
    <property type="entry name" value="Transferase(Phosphotransferase) domain 1"/>
    <property type="match status" value="2"/>
</dbReference>
<dbReference type="InterPro" id="IPR011009">
    <property type="entry name" value="Kinase-like_dom_sf"/>
</dbReference>
<dbReference type="GO" id="GO:0004672">
    <property type="term" value="F:protein kinase activity"/>
    <property type="evidence" value="ECO:0007669"/>
    <property type="project" value="InterPro"/>
</dbReference>
<comment type="caution">
    <text evidence="3">The sequence shown here is derived from an EMBL/GenBank/DDBJ whole genome shotgun (WGS) entry which is preliminary data.</text>
</comment>
<feature type="domain" description="Protein kinase" evidence="2">
    <location>
        <begin position="11"/>
        <end position="306"/>
    </location>
</feature>
<gene>
    <name evidence="3" type="ORF">DKX38_017486</name>
</gene>
<sequence>MYVVPLCIVFLSVLAYFVSKKFSDLAKEREILKSLAHSPQRTRPLASSSLYKVKLGNIVYAVKRLKKLKLFVEEFGQKLRQIRNLKHPNILPQWKHASTRQRCGRQSRSGVKLYGLLSHGFMPGKKQFKDYIEGKRELPWKLRLSIATGIARGLDFIRRNPIEHEIILHNRGIPTNWYSPEKEGRKSKYSIANFTSAHNMLDEAKFFMGKISSEHLPRNIEEAMLDEREYGLSTILDPERFWSFSSTGYTAPEKTLWEQGDVFSFGIIMLELLTGKTVEKSGIQLPKWVRSVVSQNHRKSGHLWEK</sequence>
<dbReference type="AlphaFoldDB" id="A0A5N5KVC9"/>
<protein>
    <recommendedName>
        <fullName evidence="2">Protein kinase domain-containing protein</fullName>
    </recommendedName>
</protein>
<keyword evidence="1" id="KW-0732">Signal</keyword>